<reference evidence="1" key="1">
    <citation type="journal article" date="2020" name="Microbiol. Resour. Announc.">
        <title>Complete Genome Sequence of Novel Psychrotolerant Legionella Strain TUM19329, Isolated from Antarctic Lake Sediment.</title>
        <authorList>
            <person name="Shimada S."/>
            <person name="Nakai R."/>
            <person name="Aoki K."/>
            <person name="Shimoeda N."/>
            <person name="Ohno G."/>
            <person name="Miyazaki Y."/>
            <person name="Kudoh S."/>
            <person name="Imura S."/>
            <person name="Watanabe K."/>
            <person name="Ishii Y."/>
            <person name="Tateda K."/>
        </authorList>
    </citation>
    <scope>NUCLEOTIDE SEQUENCE [LARGE SCALE GENOMIC DNA]</scope>
    <source>
        <strain evidence="1">TUM19329</strain>
    </source>
</reference>
<dbReference type="KEGG" id="lant:TUM19329_19760"/>
<proteinExistence type="predicted"/>
<evidence type="ECO:0000313" key="1">
    <source>
        <dbReference type="EMBL" id="BCA95615.1"/>
    </source>
</evidence>
<protein>
    <submittedName>
        <fullName evidence="1">Uncharacterized protein</fullName>
    </submittedName>
</protein>
<dbReference type="Proteomes" id="UP000502894">
    <property type="component" value="Chromosome"/>
</dbReference>
<gene>
    <name evidence="1" type="ORF">TUM19329_19760</name>
</gene>
<sequence length="69" mass="8188">MVVDKLLQSLIWTSFFLPQSQRSPSIHNNEHDRVAVKLVNQNFKNGQRKKFDLKRFKTYLAPVFANERL</sequence>
<dbReference type="EMBL" id="AP022839">
    <property type="protein sequence ID" value="BCA95615.1"/>
    <property type="molecule type" value="Genomic_DNA"/>
</dbReference>
<name>A0A6F8T4K2_9GAMM</name>
<dbReference type="AlphaFoldDB" id="A0A6F8T4K2"/>
<keyword evidence="2" id="KW-1185">Reference proteome</keyword>
<accession>A0A6F8T4K2</accession>
<evidence type="ECO:0000313" key="2">
    <source>
        <dbReference type="Proteomes" id="UP000502894"/>
    </source>
</evidence>
<organism evidence="1 2">
    <name type="scientific">Legionella antarctica</name>
    <dbReference type="NCBI Taxonomy" id="2708020"/>
    <lineage>
        <taxon>Bacteria</taxon>
        <taxon>Pseudomonadati</taxon>
        <taxon>Pseudomonadota</taxon>
        <taxon>Gammaproteobacteria</taxon>
        <taxon>Legionellales</taxon>
        <taxon>Legionellaceae</taxon>
        <taxon>Legionella</taxon>
    </lineage>
</organism>